<feature type="domain" description="GGDEF" evidence="1">
    <location>
        <begin position="155"/>
        <end position="267"/>
    </location>
</feature>
<dbReference type="PANTHER" id="PTHR45138">
    <property type="entry name" value="REGULATORY COMPONENTS OF SENSORY TRANSDUCTION SYSTEM"/>
    <property type="match status" value="1"/>
</dbReference>
<dbReference type="InterPro" id="IPR000160">
    <property type="entry name" value="GGDEF_dom"/>
</dbReference>
<dbReference type="PANTHER" id="PTHR45138:SF9">
    <property type="entry name" value="DIGUANYLATE CYCLASE DGCM-RELATED"/>
    <property type="match status" value="1"/>
</dbReference>
<dbReference type="InterPro" id="IPR043128">
    <property type="entry name" value="Rev_trsase/Diguanyl_cyclase"/>
</dbReference>
<dbReference type="GO" id="GO:0043709">
    <property type="term" value="P:cell adhesion involved in single-species biofilm formation"/>
    <property type="evidence" value="ECO:0007669"/>
    <property type="project" value="TreeGrafter"/>
</dbReference>
<dbReference type="PROSITE" id="PS50887">
    <property type="entry name" value="GGDEF"/>
    <property type="match status" value="1"/>
</dbReference>
<dbReference type="GO" id="GO:1902201">
    <property type="term" value="P:negative regulation of bacterial-type flagellum-dependent cell motility"/>
    <property type="evidence" value="ECO:0007669"/>
    <property type="project" value="TreeGrafter"/>
</dbReference>
<reference evidence="2" key="1">
    <citation type="journal article" date="2020" name="mSystems">
        <title>Genome- and Community-Level Interaction Insights into Carbon Utilization and Element Cycling Functions of Hydrothermarchaeota in Hydrothermal Sediment.</title>
        <authorList>
            <person name="Zhou Z."/>
            <person name="Liu Y."/>
            <person name="Xu W."/>
            <person name="Pan J."/>
            <person name="Luo Z.H."/>
            <person name="Li M."/>
        </authorList>
    </citation>
    <scope>NUCLEOTIDE SEQUENCE [LARGE SCALE GENOMIC DNA]</scope>
    <source>
        <strain evidence="2">SpSt-609</strain>
    </source>
</reference>
<dbReference type="InterPro" id="IPR050469">
    <property type="entry name" value="Diguanylate_Cyclase"/>
</dbReference>
<dbReference type="InterPro" id="IPR029787">
    <property type="entry name" value="Nucleotide_cyclase"/>
</dbReference>
<dbReference type="CDD" id="cd01949">
    <property type="entry name" value="GGDEF"/>
    <property type="match status" value="1"/>
</dbReference>
<dbReference type="Pfam" id="PF00990">
    <property type="entry name" value="GGDEF"/>
    <property type="match status" value="1"/>
</dbReference>
<dbReference type="SMART" id="SM00267">
    <property type="entry name" value="GGDEF"/>
    <property type="match status" value="1"/>
</dbReference>
<dbReference type="GO" id="GO:0005886">
    <property type="term" value="C:plasma membrane"/>
    <property type="evidence" value="ECO:0007669"/>
    <property type="project" value="TreeGrafter"/>
</dbReference>
<dbReference type="SUPFAM" id="SSF55073">
    <property type="entry name" value="Nucleotide cyclase"/>
    <property type="match status" value="1"/>
</dbReference>
<dbReference type="NCBIfam" id="TIGR00254">
    <property type="entry name" value="GGDEF"/>
    <property type="match status" value="1"/>
</dbReference>
<accession>A0A7C4CDH4</accession>
<dbReference type="GO" id="GO:0052621">
    <property type="term" value="F:diguanylate cyclase activity"/>
    <property type="evidence" value="ECO:0007669"/>
    <property type="project" value="TreeGrafter"/>
</dbReference>
<comment type="caution">
    <text evidence="2">The sequence shown here is derived from an EMBL/GenBank/DDBJ whole genome shotgun (WGS) entry which is preliminary data.</text>
</comment>
<evidence type="ECO:0000259" key="1">
    <source>
        <dbReference type="PROSITE" id="PS50887"/>
    </source>
</evidence>
<name>A0A7C4CDH4_9BACT</name>
<dbReference type="EMBL" id="DSZY01000014">
    <property type="protein sequence ID" value="HGU40256.1"/>
    <property type="molecule type" value="Genomic_DNA"/>
</dbReference>
<protein>
    <submittedName>
        <fullName evidence="2">GGDEF domain-containing protein</fullName>
    </submittedName>
</protein>
<proteinExistence type="predicted"/>
<gene>
    <name evidence="2" type="ORF">ENT77_03555</name>
</gene>
<evidence type="ECO:0000313" key="2">
    <source>
        <dbReference type="EMBL" id="HGU40256.1"/>
    </source>
</evidence>
<dbReference type="AlphaFoldDB" id="A0A7C4CDH4"/>
<organism evidence="2">
    <name type="scientific">Fervidobacterium thailandense</name>
    <dbReference type="NCBI Taxonomy" id="1008305"/>
    <lineage>
        <taxon>Bacteria</taxon>
        <taxon>Thermotogati</taxon>
        <taxon>Thermotogota</taxon>
        <taxon>Thermotogae</taxon>
        <taxon>Thermotogales</taxon>
        <taxon>Fervidobacteriaceae</taxon>
        <taxon>Fervidobacterium</taxon>
    </lineage>
</organism>
<sequence length="267" mass="30870">MERLAGFLEELFTFEKNQLYATLLATFVADITNAQNTATFIDKVCKSMYVNTRKVVGLRIMTKSYVKIYGKGTNVKHDYSFENIRSTVYFSGEDSQENEFVKACLFVADNIYNVIRKMESYQKLLSYDQLTGAYTRRVGLNILKAHIARSKRQNTDAFVIFIDLDDFKKYNDTYGHVEGDRLLSAFGDYVKSNLRQHDLFIRYGGDEFVIYLETPSPEVVLKRLLTDSPIRFSYGIVSIKESDNLKELLEIADRKMYDAKKRAKLST</sequence>
<dbReference type="Gene3D" id="3.30.70.270">
    <property type="match status" value="1"/>
</dbReference>